<dbReference type="AlphaFoldDB" id="A0A650EKF1"/>
<feature type="chain" id="PRO_5024966402" description="Copper chaperone PCu(A)C" evidence="1">
    <location>
        <begin position="20"/>
        <end position="153"/>
    </location>
</feature>
<organism evidence="2">
    <name type="scientific">uncultured Helicobacter sp</name>
    <dbReference type="NCBI Taxonomy" id="175537"/>
    <lineage>
        <taxon>Bacteria</taxon>
        <taxon>Pseudomonadati</taxon>
        <taxon>Campylobacterota</taxon>
        <taxon>Epsilonproteobacteria</taxon>
        <taxon>Campylobacterales</taxon>
        <taxon>Helicobacteraceae</taxon>
        <taxon>Helicobacter</taxon>
        <taxon>environmental samples</taxon>
    </lineage>
</organism>
<evidence type="ECO:0000256" key="1">
    <source>
        <dbReference type="SAM" id="SignalP"/>
    </source>
</evidence>
<feature type="signal peptide" evidence="1">
    <location>
        <begin position="1"/>
        <end position="19"/>
    </location>
</feature>
<evidence type="ECO:0000313" key="2">
    <source>
        <dbReference type="EMBL" id="QGT50240.1"/>
    </source>
</evidence>
<sequence>MKLKVSLISLVCGIGMLFAAESKNIEITQPYTYTTRADSNMVGVFMHIKNLSSKPIRLLSGESERSKTFEIHKVEGEGKDKKMIAIKELEIKPKESLELKPGGLHLMLIDLKSPLKKGEKVDVTLHFDNKEKITLEVPVQERKQDSSRGAHKR</sequence>
<accession>A0A650EKF1</accession>
<evidence type="ECO:0008006" key="3">
    <source>
        <dbReference type="Google" id="ProtNLM"/>
    </source>
</evidence>
<dbReference type="PANTHER" id="PTHR36302:SF1">
    <property type="entry name" value="COPPER CHAPERONE PCU(A)C"/>
    <property type="match status" value="1"/>
</dbReference>
<dbReference type="SUPFAM" id="SSF110087">
    <property type="entry name" value="DR1885-like metal-binding protein"/>
    <property type="match status" value="1"/>
</dbReference>
<keyword evidence="1" id="KW-0732">Signal</keyword>
<gene>
    <name evidence="2" type="ORF">Helico6505_0720</name>
</gene>
<reference evidence="2" key="1">
    <citation type="journal article" date="2020" name="J. ISSAAS">
        <title>Lactobacilli and other gastrointestinal microbiota of Peromyscus leucopus, reservoir host for agents of Lyme disease and other zoonoses in North America.</title>
        <authorList>
            <person name="Milovic A."/>
            <person name="Bassam K."/>
            <person name="Shao H."/>
            <person name="Chatzistamou I."/>
            <person name="Tufts D.M."/>
            <person name="Diuk-Wasser M."/>
            <person name="Barbour A.G."/>
        </authorList>
    </citation>
    <scope>NUCLEOTIDE SEQUENCE</scope>
    <source>
        <strain evidence="2">LL4</strain>
    </source>
</reference>
<proteinExistence type="predicted"/>
<dbReference type="Pfam" id="PF04314">
    <property type="entry name" value="PCuAC"/>
    <property type="match status" value="1"/>
</dbReference>
<dbReference type="InterPro" id="IPR007410">
    <property type="entry name" value="LpqE-like"/>
</dbReference>
<dbReference type="InterPro" id="IPR036182">
    <property type="entry name" value="PCuAC_sf"/>
</dbReference>
<protein>
    <recommendedName>
        <fullName evidence="3">Copper chaperone PCu(A)C</fullName>
    </recommendedName>
</protein>
<dbReference type="PANTHER" id="PTHR36302">
    <property type="entry name" value="BLR7088 PROTEIN"/>
    <property type="match status" value="1"/>
</dbReference>
<dbReference type="EMBL" id="MN577568">
    <property type="protein sequence ID" value="QGT50240.1"/>
    <property type="molecule type" value="Genomic_DNA"/>
</dbReference>
<dbReference type="InterPro" id="IPR058248">
    <property type="entry name" value="Lxx211020-like"/>
</dbReference>
<dbReference type="Gene3D" id="2.60.40.1890">
    <property type="entry name" value="PCu(A)C copper chaperone"/>
    <property type="match status" value="1"/>
</dbReference>
<name>A0A650EKF1_9HELI</name>